<organism evidence="8 9">
    <name type="scientific">Alkalispirochaeta americana</name>
    <dbReference type="NCBI Taxonomy" id="159291"/>
    <lineage>
        <taxon>Bacteria</taxon>
        <taxon>Pseudomonadati</taxon>
        <taxon>Spirochaetota</taxon>
        <taxon>Spirochaetia</taxon>
        <taxon>Spirochaetales</taxon>
        <taxon>Spirochaetaceae</taxon>
        <taxon>Alkalispirochaeta</taxon>
    </lineage>
</organism>
<proteinExistence type="inferred from homology"/>
<accession>A0A1N6SX18</accession>
<dbReference type="HAMAP" id="MF_01628">
    <property type="entry name" value="Thymid_phosp"/>
    <property type="match status" value="1"/>
</dbReference>
<dbReference type="Gene3D" id="1.20.970.10">
    <property type="entry name" value="Transferase, Pyrimidine Nucleoside Phosphorylase, Chain C"/>
    <property type="match status" value="1"/>
</dbReference>
<evidence type="ECO:0000256" key="6">
    <source>
        <dbReference type="ARBA" id="ARBA00048550"/>
    </source>
</evidence>
<name>A0A1N6SX18_9SPIO</name>
<evidence type="ECO:0000256" key="1">
    <source>
        <dbReference type="ARBA" id="ARBA00006915"/>
    </source>
</evidence>
<protein>
    <recommendedName>
        <fullName evidence="3">thymidine phosphorylase</fullName>
        <ecNumber evidence="3">2.4.2.4</ecNumber>
    </recommendedName>
</protein>
<gene>
    <name evidence="8" type="ORF">SAMN05920897_10933</name>
</gene>
<dbReference type="SUPFAM" id="SSF54680">
    <property type="entry name" value="Pyrimidine nucleoside phosphorylase C-terminal domain"/>
    <property type="match status" value="1"/>
</dbReference>
<comment type="similarity">
    <text evidence="1">Belongs to the thymidine/pyrimidine-nucleoside phosphorylase family.</text>
</comment>
<keyword evidence="4" id="KW-0328">Glycosyltransferase</keyword>
<dbReference type="PANTHER" id="PTHR10515:SF0">
    <property type="entry name" value="THYMIDINE PHOSPHORYLASE"/>
    <property type="match status" value="1"/>
</dbReference>
<dbReference type="Pfam" id="PF07831">
    <property type="entry name" value="PYNP_C"/>
    <property type="match status" value="1"/>
</dbReference>
<dbReference type="GO" id="GO:0006213">
    <property type="term" value="P:pyrimidine nucleoside metabolic process"/>
    <property type="evidence" value="ECO:0007669"/>
    <property type="project" value="InterPro"/>
</dbReference>
<dbReference type="SMART" id="SM00941">
    <property type="entry name" value="PYNP_C"/>
    <property type="match status" value="1"/>
</dbReference>
<dbReference type="InterPro" id="IPR000053">
    <property type="entry name" value="Thymidine/pyrmidine_PPase"/>
</dbReference>
<dbReference type="InterPro" id="IPR018090">
    <property type="entry name" value="Pyrmidine_PPas_bac/euk"/>
</dbReference>
<dbReference type="InterPro" id="IPR013465">
    <property type="entry name" value="Thymidine_Pase"/>
</dbReference>
<dbReference type="EMBL" id="FTMS01000009">
    <property type="protein sequence ID" value="SIQ45601.1"/>
    <property type="molecule type" value="Genomic_DNA"/>
</dbReference>
<dbReference type="GO" id="GO:0009032">
    <property type="term" value="F:thymidine phosphorylase activity"/>
    <property type="evidence" value="ECO:0007669"/>
    <property type="project" value="UniProtKB-EC"/>
</dbReference>
<dbReference type="Gene3D" id="3.90.1170.30">
    <property type="entry name" value="Pyrimidine nucleoside phosphorylase-like, C-terminal domain"/>
    <property type="match status" value="1"/>
</dbReference>
<dbReference type="STRING" id="159291.SAMN05920897_10933"/>
<evidence type="ECO:0000259" key="7">
    <source>
        <dbReference type="SMART" id="SM00941"/>
    </source>
</evidence>
<dbReference type="InterPro" id="IPR013102">
    <property type="entry name" value="PYNP_C"/>
</dbReference>
<keyword evidence="5" id="KW-0808">Transferase</keyword>
<dbReference type="InterPro" id="IPR036566">
    <property type="entry name" value="PYNP-like_C_sf"/>
</dbReference>
<dbReference type="NCBIfam" id="TIGR02643">
    <property type="entry name" value="T_phosphoryl"/>
    <property type="match status" value="1"/>
</dbReference>
<comment type="subunit">
    <text evidence="2">Homodimer.</text>
</comment>
<feature type="domain" description="Pyrimidine nucleoside phosphorylase C-terminal" evidence="7">
    <location>
        <begin position="350"/>
        <end position="424"/>
    </location>
</feature>
<dbReference type="FunFam" id="3.40.1030.10:FF:000003">
    <property type="entry name" value="Pyrimidine-nucleoside phosphorylase"/>
    <property type="match status" value="1"/>
</dbReference>
<sequence length="441" mass="46243">MFLPQEIIRKKRDNLELEAADISRFVQGITDNSISEAQIAALTMAIFLNGMSRDECVALTLSMRDSGKVMDWTSLDLPGPIIDKHSTGGVGDTVSLMLGPMFAACGGYNPMISGRGLGHTGGTLDKLGSIPGYNPFPTPEQLSKAVREAGTAIIGQTGDLAPADRRIYAARDVTATVESIPLITASILSKKLAAGLDALVMDVKVGSGAFMPTPELSRDLAESIVAVGTGAGLNISALLTDMSQSLAPCAGNALEVRCALDYLTGVARPERLHGVVMALCTEGLLAGKLAETREEAEEMLRKGLDSGAAAERFSRMVSILGGPGDLLEHPDKHLASAPVVHDVPVPDDGYIAAFDTRALGFAVVALGGGRLRSDQEIDPAVGLTDICELGAPVKKGDLLLRVHARSEEACHSVLPMIYEAVQISPDPSATKDLIQGRVVGK</sequence>
<dbReference type="PANTHER" id="PTHR10515">
    <property type="entry name" value="THYMIDINE PHOSPHORYLASE"/>
    <property type="match status" value="1"/>
</dbReference>
<dbReference type="InterPro" id="IPR000312">
    <property type="entry name" value="Glycosyl_Trfase_fam3"/>
</dbReference>
<dbReference type="EC" id="2.4.2.4" evidence="3"/>
<dbReference type="Proteomes" id="UP000186400">
    <property type="component" value="Unassembled WGS sequence"/>
</dbReference>
<evidence type="ECO:0000256" key="2">
    <source>
        <dbReference type="ARBA" id="ARBA00011738"/>
    </source>
</evidence>
<evidence type="ECO:0000256" key="5">
    <source>
        <dbReference type="ARBA" id="ARBA00022679"/>
    </source>
</evidence>
<dbReference type="GO" id="GO:0004645">
    <property type="term" value="F:1,4-alpha-oligoglucan phosphorylase activity"/>
    <property type="evidence" value="ECO:0007669"/>
    <property type="project" value="InterPro"/>
</dbReference>
<comment type="catalytic activity">
    <reaction evidence="6">
        <text>thymidine + phosphate = 2-deoxy-alpha-D-ribose 1-phosphate + thymine</text>
        <dbReference type="Rhea" id="RHEA:16037"/>
        <dbReference type="ChEBI" id="CHEBI:17748"/>
        <dbReference type="ChEBI" id="CHEBI:17821"/>
        <dbReference type="ChEBI" id="CHEBI:43474"/>
        <dbReference type="ChEBI" id="CHEBI:57259"/>
        <dbReference type="EC" id="2.4.2.4"/>
    </reaction>
</comment>
<dbReference type="AlphaFoldDB" id="A0A1N6SX18"/>
<dbReference type="GO" id="GO:0005829">
    <property type="term" value="C:cytosol"/>
    <property type="evidence" value="ECO:0007669"/>
    <property type="project" value="TreeGrafter"/>
</dbReference>
<evidence type="ECO:0000256" key="4">
    <source>
        <dbReference type="ARBA" id="ARBA00022676"/>
    </source>
</evidence>
<evidence type="ECO:0000256" key="3">
    <source>
        <dbReference type="ARBA" id="ARBA00011892"/>
    </source>
</evidence>
<dbReference type="InterPro" id="IPR017459">
    <property type="entry name" value="Glycosyl_Trfase_fam3_N_dom"/>
</dbReference>
<dbReference type="InterPro" id="IPR035902">
    <property type="entry name" value="Nuc_phospho_transferase"/>
</dbReference>
<evidence type="ECO:0000313" key="8">
    <source>
        <dbReference type="EMBL" id="SIQ45601.1"/>
    </source>
</evidence>
<dbReference type="SUPFAM" id="SSF52418">
    <property type="entry name" value="Nucleoside phosphorylase/phosphoribosyltransferase catalytic domain"/>
    <property type="match status" value="1"/>
</dbReference>
<dbReference type="InterPro" id="IPR036320">
    <property type="entry name" value="Glycosyl_Trfase_fam3_N_dom_sf"/>
</dbReference>
<dbReference type="SUPFAM" id="SSF47648">
    <property type="entry name" value="Nucleoside phosphorylase/phosphoribosyltransferase N-terminal domain"/>
    <property type="match status" value="1"/>
</dbReference>
<dbReference type="Pfam" id="PF00591">
    <property type="entry name" value="Glycos_transf_3"/>
    <property type="match status" value="1"/>
</dbReference>
<dbReference type="NCBIfam" id="TIGR02644">
    <property type="entry name" value="Y_phosphoryl"/>
    <property type="match status" value="1"/>
</dbReference>
<evidence type="ECO:0000313" key="9">
    <source>
        <dbReference type="Proteomes" id="UP000186400"/>
    </source>
</evidence>
<dbReference type="PIRSF" id="PIRSF000478">
    <property type="entry name" value="TP_PyNP"/>
    <property type="match status" value="1"/>
</dbReference>
<dbReference type="OrthoDB" id="9763887at2"/>
<dbReference type="GO" id="GO:0006206">
    <property type="term" value="P:pyrimidine nucleobase metabolic process"/>
    <property type="evidence" value="ECO:0007669"/>
    <property type="project" value="InterPro"/>
</dbReference>
<dbReference type="Gene3D" id="3.40.1030.10">
    <property type="entry name" value="Nucleoside phosphorylase/phosphoribosyltransferase catalytic domain"/>
    <property type="match status" value="1"/>
</dbReference>
<dbReference type="NCBIfam" id="NF004490">
    <property type="entry name" value="PRK05820.1"/>
    <property type="match status" value="1"/>
</dbReference>
<reference evidence="8 9" key="1">
    <citation type="submission" date="2017-01" db="EMBL/GenBank/DDBJ databases">
        <authorList>
            <person name="Mah S.A."/>
            <person name="Swanson W.J."/>
            <person name="Moy G.W."/>
            <person name="Vacquier V.D."/>
        </authorList>
    </citation>
    <scope>NUCLEOTIDE SEQUENCE [LARGE SCALE GENOMIC DNA]</scope>
    <source>
        <strain evidence="8 9">ASpG1</strain>
    </source>
</reference>
<dbReference type="Pfam" id="PF02885">
    <property type="entry name" value="Glycos_trans_3N"/>
    <property type="match status" value="1"/>
</dbReference>
<keyword evidence="9" id="KW-1185">Reference proteome</keyword>
<dbReference type="RefSeq" id="WP_076488751.1">
    <property type="nucleotide sequence ID" value="NZ_FTMS01000009.1"/>
</dbReference>